<dbReference type="STRING" id="75743.A0A401PDL2"/>
<dbReference type="OrthoDB" id="6360905at2759"/>
<accession>A0A401PDL2</accession>
<dbReference type="Pfam" id="PF10512">
    <property type="entry name" value="Borealin"/>
    <property type="match status" value="1"/>
</dbReference>
<dbReference type="GO" id="GO:0000775">
    <property type="term" value="C:chromosome, centromeric region"/>
    <property type="evidence" value="ECO:0007669"/>
    <property type="project" value="UniProtKB-SubCell"/>
</dbReference>
<keyword evidence="5" id="KW-0132">Cell division</keyword>
<organism evidence="13 14">
    <name type="scientific">Scyliorhinus torazame</name>
    <name type="common">Cloudy catshark</name>
    <name type="synonym">Catulus torazame</name>
    <dbReference type="NCBI Taxonomy" id="75743"/>
    <lineage>
        <taxon>Eukaryota</taxon>
        <taxon>Metazoa</taxon>
        <taxon>Chordata</taxon>
        <taxon>Craniata</taxon>
        <taxon>Vertebrata</taxon>
        <taxon>Chondrichthyes</taxon>
        <taxon>Elasmobranchii</taxon>
        <taxon>Galeomorphii</taxon>
        <taxon>Galeoidea</taxon>
        <taxon>Carcharhiniformes</taxon>
        <taxon>Scyliorhinidae</taxon>
        <taxon>Scyliorhinus</taxon>
    </lineage>
</organism>
<sequence>MALGGRGERNSPHWNNEESVKLTLSQEMSDERKQLFMKYFDAKANEKIREMEQSFGKLIDMVGSVLAVYLLKMPTAIKQIKLKDFLVTGGTDQVPTTAVKVDYAEGRGMATPVSQTKPKPGSFPNCNKEMLFTSGPVLRSKKSSSQGAASTKSPVSDKKSGRTVQKCSYPSASVDKMLPFIKIPLADGQAISAVGEEVNYIDVQSLDLHALQGIQLLATRLTALCEKAKNSAKHGNSL</sequence>
<evidence type="ECO:0000259" key="11">
    <source>
        <dbReference type="Pfam" id="PF10444"/>
    </source>
</evidence>
<evidence type="ECO:0000256" key="3">
    <source>
        <dbReference type="ARBA" id="ARBA00009914"/>
    </source>
</evidence>
<evidence type="ECO:0000256" key="5">
    <source>
        <dbReference type="ARBA" id="ARBA00022618"/>
    </source>
</evidence>
<comment type="subcellular location">
    <subcellularLocation>
        <location evidence="2">Chromosome</location>
        <location evidence="2">Centromere</location>
    </subcellularLocation>
    <subcellularLocation>
        <location evidence="1">Nucleus</location>
    </subcellularLocation>
</comment>
<evidence type="ECO:0000256" key="10">
    <source>
        <dbReference type="SAM" id="MobiDB-lite"/>
    </source>
</evidence>
<evidence type="ECO:0000256" key="1">
    <source>
        <dbReference type="ARBA" id="ARBA00004123"/>
    </source>
</evidence>
<feature type="region of interest" description="Disordered" evidence="10">
    <location>
        <begin position="138"/>
        <end position="164"/>
    </location>
</feature>
<name>A0A401PDL2_SCYTO</name>
<dbReference type="Gene3D" id="6.10.140.560">
    <property type="match status" value="1"/>
</dbReference>
<keyword evidence="8" id="KW-0131">Cell cycle</keyword>
<dbReference type="GO" id="GO:0005634">
    <property type="term" value="C:nucleus"/>
    <property type="evidence" value="ECO:0007669"/>
    <property type="project" value="UniProtKB-SubCell"/>
</dbReference>
<evidence type="ECO:0000256" key="6">
    <source>
        <dbReference type="ARBA" id="ARBA00022776"/>
    </source>
</evidence>
<keyword evidence="7" id="KW-0539">Nucleus</keyword>
<dbReference type="PANTHER" id="PTHR16040:SF7">
    <property type="entry name" value="AUSTRALIN, ISOFORM A-RELATED"/>
    <property type="match status" value="1"/>
</dbReference>
<dbReference type="EMBL" id="BFAA01000338">
    <property type="protein sequence ID" value="GCB71213.1"/>
    <property type="molecule type" value="Genomic_DNA"/>
</dbReference>
<evidence type="ECO:0000313" key="13">
    <source>
        <dbReference type="EMBL" id="GCB71213.1"/>
    </source>
</evidence>
<comment type="caution">
    <text evidence="13">The sequence shown here is derived from an EMBL/GenBank/DDBJ whole genome shotgun (WGS) entry which is preliminary data.</text>
</comment>
<reference evidence="13 14" key="1">
    <citation type="journal article" date="2018" name="Nat. Ecol. Evol.">
        <title>Shark genomes provide insights into elasmobranch evolution and the origin of vertebrates.</title>
        <authorList>
            <person name="Hara Y"/>
            <person name="Yamaguchi K"/>
            <person name="Onimaru K"/>
            <person name="Kadota M"/>
            <person name="Koyanagi M"/>
            <person name="Keeley SD"/>
            <person name="Tatsumi K"/>
            <person name="Tanaka K"/>
            <person name="Motone F"/>
            <person name="Kageyama Y"/>
            <person name="Nozu R"/>
            <person name="Adachi N"/>
            <person name="Nishimura O"/>
            <person name="Nakagawa R"/>
            <person name="Tanegashima C"/>
            <person name="Kiyatake I"/>
            <person name="Matsumoto R"/>
            <person name="Murakumo K"/>
            <person name="Nishida K"/>
            <person name="Terakita A"/>
            <person name="Kuratani S"/>
            <person name="Sato K"/>
            <person name="Hyodo S Kuraku.S."/>
        </authorList>
    </citation>
    <scope>NUCLEOTIDE SEQUENCE [LARGE SCALE GENOMIC DNA]</scope>
</reference>
<gene>
    <name evidence="13" type="ORF">scyTo_0001491</name>
</gene>
<evidence type="ECO:0000256" key="2">
    <source>
        <dbReference type="ARBA" id="ARBA00004584"/>
    </source>
</evidence>
<keyword evidence="4" id="KW-0158">Chromosome</keyword>
<protein>
    <submittedName>
        <fullName evidence="13">Uncharacterized protein</fullName>
    </submittedName>
</protein>
<feature type="compositionally biased region" description="Polar residues" evidence="10">
    <location>
        <begin position="143"/>
        <end position="154"/>
    </location>
</feature>
<evidence type="ECO:0000259" key="12">
    <source>
        <dbReference type="Pfam" id="PF10512"/>
    </source>
</evidence>
<evidence type="ECO:0000313" key="14">
    <source>
        <dbReference type="Proteomes" id="UP000288216"/>
    </source>
</evidence>
<dbReference type="Gene3D" id="6.10.250.1900">
    <property type="match status" value="1"/>
</dbReference>
<feature type="domain" description="Borealin C-terminal" evidence="12">
    <location>
        <begin position="177"/>
        <end position="227"/>
    </location>
</feature>
<dbReference type="PANTHER" id="PTHR16040">
    <property type="entry name" value="AUSTRALIN, ISOFORM A-RELATED"/>
    <property type="match status" value="1"/>
</dbReference>
<evidence type="ECO:0000256" key="8">
    <source>
        <dbReference type="ARBA" id="ARBA00023306"/>
    </source>
</evidence>
<keyword evidence="6" id="KW-0498">Mitosis</keyword>
<dbReference type="GO" id="GO:0000070">
    <property type="term" value="P:mitotic sister chromatid segregation"/>
    <property type="evidence" value="ECO:0007669"/>
    <property type="project" value="TreeGrafter"/>
</dbReference>
<evidence type="ECO:0000256" key="4">
    <source>
        <dbReference type="ARBA" id="ARBA00022454"/>
    </source>
</evidence>
<keyword evidence="9" id="KW-0137">Centromere</keyword>
<dbReference type="AlphaFoldDB" id="A0A401PDL2"/>
<comment type="similarity">
    <text evidence="3">Belongs to the borealin family.</text>
</comment>
<proteinExistence type="inferred from homology"/>
<dbReference type="Pfam" id="PF10444">
    <property type="entry name" value="Nbl1_Borealin_N"/>
    <property type="match status" value="1"/>
</dbReference>
<evidence type="ECO:0000256" key="7">
    <source>
        <dbReference type="ARBA" id="ARBA00023242"/>
    </source>
</evidence>
<dbReference type="GO" id="GO:0051301">
    <property type="term" value="P:cell division"/>
    <property type="evidence" value="ECO:0007669"/>
    <property type="project" value="UniProtKB-KW"/>
</dbReference>
<dbReference type="InterPro" id="IPR018851">
    <property type="entry name" value="Borealin_N"/>
</dbReference>
<dbReference type="Proteomes" id="UP000288216">
    <property type="component" value="Unassembled WGS sequence"/>
</dbReference>
<evidence type="ECO:0000256" key="9">
    <source>
        <dbReference type="ARBA" id="ARBA00023328"/>
    </source>
</evidence>
<dbReference type="GO" id="GO:0051233">
    <property type="term" value="C:spindle midzone"/>
    <property type="evidence" value="ECO:0007669"/>
    <property type="project" value="TreeGrafter"/>
</dbReference>
<dbReference type="GO" id="GO:0032133">
    <property type="term" value="C:chromosome passenger complex"/>
    <property type="evidence" value="ECO:0007669"/>
    <property type="project" value="TreeGrafter"/>
</dbReference>
<dbReference type="InterPro" id="IPR046466">
    <property type="entry name" value="Borealin_C"/>
</dbReference>
<keyword evidence="14" id="KW-1185">Reference proteome</keyword>
<dbReference type="InterPro" id="IPR018867">
    <property type="entry name" value="Cell_div_borealin"/>
</dbReference>
<feature type="domain" description="Borealin N-terminal" evidence="11">
    <location>
        <begin position="33"/>
        <end position="86"/>
    </location>
</feature>